<dbReference type="Proteomes" id="UP001154078">
    <property type="component" value="Chromosome 4"/>
</dbReference>
<feature type="region of interest" description="Disordered" evidence="1">
    <location>
        <begin position="145"/>
        <end position="165"/>
    </location>
</feature>
<keyword evidence="3" id="KW-1185">Reference proteome</keyword>
<feature type="compositionally biased region" description="Basic residues" evidence="1">
    <location>
        <begin position="294"/>
        <end position="312"/>
    </location>
</feature>
<feature type="region of interest" description="Disordered" evidence="1">
    <location>
        <begin position="236"/>
        <end position="399"/>
    </location>
</feature>
<evidence type="ECO:0000313" key="2">
    <source>
        <dbReference type="EMBL" id="CAH0555887.1"/>
    </source>
</evidence>
<feature type="compositionally biased region" description="Low complexity" evidence="1">
    <location>
        <begin position="360"/>
        <end position="371"/>
    </location>
</feature>
<organism evidence="2 3">
    <name type="scientific">Brassicogethes aeneus</name>
    <name type="common">Rape pollen beetle</name>
    <name type="synonym">Meligethes aeneus</name>
    <dbReference type="NCBI Taxonomy" id="1431903"/>
    <lineage>
        <taxon>Eukaryota</taxon>
        <taxon>Metazoa</taxon>
        <taxon>Ecdysozoa</taxon>
        <taxon>Arthropoda</taxon>
        <taxon>Hexapoda</taxon>
        <taxon>Insecta</taxon>
        <taxon>Pterygota</taxon>
        <taxon>Neoptera</taxon>
        <taxon>Endopterygota</taxon>
        <taxon>Coleoptera</taxon>
        <taxon>Polyphaga</taxon>
        <taxon>Cucujiformia</taxon>
        <taxon>Nitidulidae</taxon>
        <taxon>Meligethinae</taxon>
        <taxon>Brassicogethes</taxon>
    </lineage>
</organism>
<dbReference type="AlphaFoldDB" id="A0A9P0B5J2"/>
<feature type="compositionally biased region" description="Basic residues" evidence="1">
    <location>
        <begin position="248"/>
        <end position="266"/>
    </location>
</feature>
<evidence type="ECO:0000313" key="3">
    <source>
        <dbReference type="Proteomes" id="UP001154078"/>
    </source>
</evidence>
<gene>
    <name evidence="2" type="ORF">MELIAE_LOCUS7141</name>
</gene>
<sequence length="442" mass="50323">MNHPILTTKTNIIDESTIHSTVPSVVNGINLFVNQEQKKIIMDTLNTSYYGNNNAITTNNNKNINEAYKHFIPGGVTFSFTPNASIFPISNFISPPQQTPYITNYGMDPQLKNMQNIQQNCCLEMLKFQEQMNKNPFKLNFHNNKKSSTTDLIPSNGQTQTSNGSPDFTNINGLQFCENCKNQNCGKNQIDFSNRRKLSVTTTPEMTKGHVCDVLEEESDKKVSFSENPCRCNVEKKDEEVQVDEKRPRKRRRKSRKSRTRSRSNRKRDSDDATDTLSKSSSSASIGSAENKKNSQKRKRKCRKNRETKKRQSGSEPSNVKNCKCKKLEPRRSRRKCGKSKTRSRSNIKRDADETNDTLSKSSSSASVGCAAKKKNSRKEKSRKNREIKETHSASELSNDENCHSIELNSCEYCDFFENLAEAVEEMDHENSDLCGSKEQKQ</sequence>
<feature type="compositionally biased region" description="Basic residues" evidence="1">
    <location>
        <begin position="372"/>
        <end position="384"/>
    </location>
</feature>
<name>A0A9P0B5J2_BRAAE</name>
<proteinExistence type="predicted"/>
<accession>A0A9P0B5J2</accession>
<feature type="compositionally biased region" description="Polar residues" evidence="1">
    <location>
        <begin position="146"/>
        <end position="165"/>
    </location>
</feature>
<protein>
    <submittedName>
        <fullName evidence="2">Uncharacterized protein</fullName>
    </submittedName>
</protein>
<feature type="compositionally biased region" description="Low complexity" evidence="1">
    <location>
        <begin position="275"/>
        <end position="285"/>
    </location>
</feature>
<evidence type="ECO:0000256" key="1">
    <source>
        <dbReference type="SAM" id="MobiDB-lite"/>
    </source>
</evidence>
<feature type="compositionally biased region" description="Basic residues" evidence="1">
    <location>
        <begin position="332"/>
        <end position="347"/>
    </location>
</feature>
<dbReference type="OrthoDB" id="6778461at2759"/>
<reference evidence="2" key="1">
    <citation type="submission" date="2021-12" db="EMBL/GenBank/DDBJ databases">
        <authorList>
            <person name="King R."/>
        </authorList>
    </citation>
    <scope>NUCLEOTIDE SEQUENCE</scope>
</reference>
<feature type="compositionally biased region" description="Basic and acidic residues" evidence="1">
    <location>
        <begin position="236"/>
        <end position="247"/>
    </location>
</feature>
<dbReference type="EMBL" id="OV121135">
    <property type="protein sequence ID" value="CAH0555887.1"/>
    <property type="molecule type" value="Genomic_DNA"/>
</dbReference>